<dbReference type="GO" id="GO:0009061">
    <property type="term" value="P:anaerobic respiration"/>
    <property type="evidence" value="ECO:0007669"/>
    <property type="project" value="TreeGrafter"/>
</dbReference>
<evidence type="ECO:0000256" key="4">
    <source>
        <dbReference type="ARBA" id="ARBA00022692"/>
    </source>
</evidence>
<feature type="transmembrane region" description="Helical" evidence="7">
    <location>
        <begin position="214"/>
        <end position="239"/>
    </location>
</feature>
<dbReference type="EMBL" id="JDST02000041">
    <property type="protein sequence ID" value="KFB76868.1"/>
    <property type="molecule type" value="Genomic_DNA"/>
</dbReference>
<accession>A0A080M6I5</accession>
<dbReference type="KEGG" id="acog:HWD57_16080"/>
<feature type="transmembrane region" description="Helical" evidence="7">
    <location>
        <begin position="284"/>
        <end position="303"/>
    </location>
</feature>
<feature type="transmembrane region" description="Helical" evidence="7">
    <location>
        <begin position="315"/>
        <end position="338"/>
    </location>
</feature>
<proteinExistence type="inferred from homology"/>
<keyword evidence="5 7" id="KW-1133">Transmembrane helix</keyword>
<evidence type="ECO:0000313" key="8">
    <source>
        <dbReference type="EMBL" id="KFB76868.1"/>
    </source>
</evidence>
<dbReference type="AlphaFoldDB" id="A0A080M6I5"/>
<dbReference type="Pfam" id="PF03916">
    <property type="entry name" value="NrfD"/>
    <property type="match status" value="1"/>
</dbReference>
<feature type="transmembrane region" description="Helical" evidence="7">
    <location>
        <begin position="173"/>
        <end position="199"/>
    </location>
</feature>
<name>A0A080M6I5_9PROT</name>
<comment type="similarity">
    <text evidence="2">Belongs to the NrfD family.</text>
</comment>
<dbReference type="PANTHER" id="PTHR30074">
    <property type="entry name" value="FORMATE DEHYDROGENASE, NITRATE-INDUCIBLE, CYTOCHROME B556 FDN SUBUNIT"/>
    <property type="match status" value="1"/>
</dbReference>
<feature type="transmembrane region" description="Helical" evidence="7">
    <location>
        <begin position="251"/>
        <end position="272"/>
    </location>
</feature>
<organism evidence="8 10">
    <name type="scientific">Candidatus Accumulibacter cognatus</name>
    <dbReference type="NCBI Taxonomy" id="2954383"/>
    <lineage>
        <taxon>Bacteria</taxon>
        <taxon>Pseudomonadati</taxon>
        <taxon>Pseudomonadota</taxon>
        <taxon>Betaproteobacteria</taxon>
        <taxon>Candidatus Accumulibacter</taxon>
    </lineage>
</organism>
<evidence type="ECO:0000256" key="3">
    <source>
        <dbReference type="ARBA" id="ARBA00022475"/>
    </source>
</evidence>
<protein>
    <submittedName>
        <fullName evidence="9">Ni/Fe-hydrogenase cytochrome b subunit</fullName>
    </submittedName>
    <submittedName>
        <fullName evidence="8">Putative Ni/Fe-hydrogenase 2 b-type cytochrome subunit</fullName>
    </submittedName>
</protein>
<evidence type="ECO:0000256" key="6">
    <source>
        <dbReference type="ARBA" id="ARBA00023136"/>
    </source>
</evidence>
<dbReference type="STRING" id="1453999.AW06_001987"/>
<dbReference type="NCBIfam" id="NF008133">
    <property type="entry name" value="PRK10881.1"/>
    <property type="match status" value="1"/>
</dbReference>
<feature type="transmembrane region" description="Helical" evidence="7">
    <location>
        <begin position="21"/>
        <end position="43"/>
    </location>
</feature>
<feature type="transmembrane region" description="Helical" evidence="7">
    <location>
        <begin position="134"/>
        <end position="153"/>
    </location>
</feature>
<evidence type="ECO:0000313" key="11">
    <source>
        <dbReference type="Proteomes" id="UP000509684"/>
    </source>
</evidence>
<dbReference type="PANTHER" id="PTHR30074:SF4">
    <property type="entry name" value="NI_FE-HYDROGENASE 2 B-TYPE CYTOCHROME SUBUNIT-RELATED"/>
    <property type="match status" value="1"/>
</dbReference>
<reference evidence="9" key="3">
    <citation type="submission" date="2020-06" db="EMBL/GenBank/DDBJ databases">
        <authorList>
            <person name="Arumugam K."/>
            <person name="Besarab I."/>
            <person name="Haryono M."/>
            <person name="Bagci C."/>
            <person name="Beier S."/>
            <person name="Buchfink B."/>
            <person name="Gorska A."/>
            <person name="Qiu G."/>
            <person name="Huson D.H."/>
            <person name="Williams R.B."/>
        </authorList>
    </citation>
    <scope>NUCLEOTIDE SEQUENCE</scope>
    <source>
        <strain evidence="9">SSA1</strain>
    </source>
</reference>
<dbReference type="InterPro" id="IPR051817">
    <property type="entry name" value="FDH_cytochrome_b556_subunit"/>
</dbReference>
<gene>
    <name evidence="8" type="primary">hybB</name>
    <name evidence="8" type="ORF">AW06_001987</name>
    <name evidence="9" type="ORF">HWD57_16080</name>
</gene>
<evidence type="ECO:0000313" key="10">
    <source>
        <dbReference type="Proteomes" id="UP000021315"/>
    </source>
</evidence>
<evidence type="ECO:0000256" key="7">
    <source>
        <dbReference type="SAM" id="Phobius"/>
    </source>
</evidence>
<feature type="transmembrane region" description="Helical" evidence="7">
    <location>
        <begin position="55"/>
        <end position="83"/>
    </location>
</feature>
<comment type="subcellular location">
    <subcellularLocation>
        <location evidence="1">Cell membrane</location>
        <topology evidence="1">Multi-pass membrane protein</topology>
    </subcellularLocation>
</comment>
<feature type="transmembrane region" description="Helical" evidence="7">
    <location>
        <begin position="95"/>
        <end position="114"/>
    </location>
</feature>
<evidence type="ECO:0000256" key="1">
    <source>
        <dbReference type="ARBA" id="ARBA00004651"/>
    </source>
</evidence>
<dbReference type="RefSeq" id="WP_046535455.1">
    <property type="nucleotide sequence ID" value="NZ_JDST02000041.1"/>
</dbReference>
<keyword evidence="3" id="KW-1003">Cell membrane</keyword>
<sequence length="392" mass="43525">MSTLQHARPAPIGGSMFNATTLVCCMLIAVTATIILVRLFFGLSSTTNVNDGYSWGIWVVVDVFIGSALACGGFSMALLVYIFNKGKYHPLVRPALLGSLFGYTLAGAAITFDLGRWWNFWHIFWPGYFNVNSVMFEVAACITLYIIVMWIEFSPVFLERLGLRDARRKLEKVLFIFIALGVVLPMMHQASLGTMLVVMGGQVNPLWQTPIQPLIYLLSAIMLGYGVILFESCVAASAYRREIEVSLLNPMARVMLGIMALFLVVRFTDLVVRGVIGQAFAPTYVALTFWVENACLLGTFLLIGTTEARRNPARLFLAGIAVMLSGIMLRLNGFLIAFDTGPGWNYFPSVPELLVTIGIFAAEVFGYIYITRRFPVLPREETYAQPARSQRS</sequence>
<dbReference type="GO" id="GO:0005886">
    <property type="term" value="C:plasma membrane"/>
    <property type="evidence" value="ECO:0007669"/>
    <property type="project" value="UniProtKB-SubCell"/>
</dbReference>
<evidence type="ECO:0000256" key="5">
    <source>
        <dbReference type="ARBA" id="ARBA00022989"/>
    </source>
</evidence>
<dbReference type="Gene3D" id="1.20.1630.10">
    <property type="entry name" value="Formate dehydrogenase/DMSO reductase domain"/>
    <property type="match status" value="1"/>
</dbReference>
<feature type="transmembrane region" description="Helical" evidence="7">
    <location>
        <begin position="350"/>
        <end position="370"/>
    </location>
</feature>
<keyword evidence="10" id="KW-1185">Reference proteome</keyword>
<keyword evidence="4 7" id="KW-0812">Transmembrane</keyword>
<evidence type="ECO:0000313" key="9">
    <source>
        <dbReference type="EMBL" id="QLH51144.1"/>
    </source>
</evidence>
<dbReference type="InterPro" id="IPR005614">
    <property type="entry name" value="NrfD-like"/>
</dbReference>
<evidence type="ECO:0000256" key="2">
    <source>
        <dbReference type="ARBA" id="ARBA00008929"/>
    </source>
</evidence>
<dbReference type="Proteomes" id="UP000509684">
    <property type="component" value="Chromosome"/>
</dbReference>
<reference evidence="8 10" key="1">
    <citation type="submission" date="2014-02" db="EMBL/GenBank/DDBJ databases">
        <title>Expanding our view of genomic diversity in Candidatus Accumulibacter clades.</title>
        <authorList>
            <person name="Skennerton C.T."/>
            <person name="Barr J.J."/>
            <person name="Slater F.R."/>
            <person name="Bond P.L."/>
            <person name="Tyson G.W."/>
        </authorList>
    </citation>
    <scope>NUCLEOTIDE SEQUENCE [LARGE SCALE GENOMIC DNA]</scope>
    <source>
        <strain evidence="10">SK-02</strain>
    </source>
</reference>
<dbReference type="Proteomes" id="UP000021315">
    <property type="component" value="Unassembled WGS sequence"/>
</dbReference>
<accession>A0A7D5SG91</accession>
<reference evidence="9 11" key="2">
    <citation type="journal article" date="2019" name="Microbiome">
        <title>Annotated bacterial chromosomes from frame-shift-corrected long-read metagenomic data.</title>
        <authorList>
            <person name="Arumugam K."/>
            <person name="Bagci C."/>
            <person name="Bessarab I."/>
            <person name="Beier S."/>
            <person name="Buchfink B."/>
            <person name="Gorska A."/>
            <person name="Qiu G."/>
            <person name="Huson D.H."/>
            <person name="Williams R.B.H."/>
        </authorList>
    </citation>
    <scope>NUCLEOTIDE SEQUENCE [LARGE SCALE GENOMIC DNA]</scope>
    <source>
        <strain evidence="9">SSA1</strain>
    </source>
</reference>
<keyword evidence="6 7" id="KW-0472">Membrane</keyword>
<dbReference type="EMBL" id="CP058708">
    <property type="protein sequence ID" value="QLH51144.1"/>
    <property type="molecule type" value="Genomic_DNA"/>
</dbReference>